<evidence type="ECO:0000256" key="2">
    <source>
        <dbReference type="SAM" id="Phobius"/>
    </source>
</evidence>
<dbReference type="EMBL" id="DVNM01000013">
    <property type="protein sequence ID" value="HIU68795.1"/>
    <property type="molecule type" value="Genomic_DNA"/>
</dbReference>
<accession>A0A9D1SNQ5</accession>
<comment type="caution">
    <text evidence="3">The sequence shown here is derived from an EMBL/GenBank/DDBJ whole genome shotgun (WGS) entry which is preliminary data.</text>
</comment>
<reference evidence="3" key="1">
    <citation type="submission" date="2020-10" db="EMBL/GenBank/DDBJ databases">
        <authorList>
            <person name="Gilroy R."/>
        </authorList>
    </citation>
    <scope>NUCLEOTIDE SEQUENCE</scope>
    <source>
        <strain evidence="3">CHK176-6737</strain>
    </source>
</reference>
<keyword evidence="2" id="KW-0472">Membrane</keyword>
<evidence type="ECO:0000313" key="3">
    <source>
        <dbReference type="EMBL" id="HIU68795.1"/>
    </source>
</evidence>
<dbReference type="AlphaFoldDB" id="A0A9D1SNQ5"/>
<feature type="transmembrane region" description="Helical" evidence="2">
    <location>
        <begin position="12"/>
        <end position="32"/>
    </location>
</feature>
<name>A0A9D1SNQ5_9FIRM</name>
<reference evidence="3" key="2">
    <citation type="journal article" date="2021" name="PeerJ">
        <title>Extensive microbial diversity within the chicken gut microbiome revealed by metagenomics and culture.</title>
        <authorList>
            <person name="Gilroy R."/>
            <person name="Ravi A."/>
            <person name="Getino M."/>
            <person name="Pursley I."/>
            <person name="Horton D.L."/>
            <person name="Alikhan N.F."/>
            <person name="Baker D."/>
            <person name="Gharbi K."/>
            <person name="Hall N."/>
            <person name="Watson M."/>
            <person name="Adriaenssens E.M."/>
            <person name="Foster-Nyarko E."/>
            <person name="Jarju S."/>
            <person name="Secka A."/>
            <person name="Antonio M."/>
            <person name="Oren A."/>
            <person name="Chaudhuri R.R."/>
            <person name="La Ragione R."/>
            <person name="Hildebrand F."/>
            <person name="Pallen M.J."/>
        </authorList>
    </citation>
    <scope>NUCLEOTIDE SEQUENCE</scope>
    <source>
        <strain evidence="3">CHK176-6737</strain>
    </source>
</reference>
<evidence type="ECO:0000313" key="4">
    <source>
        <dbReference type="Proteomes" id="UP000824125"/>
    </source>
</evidence>
<protein>
    <submittedName>
        <fullName evidence="3">Phage holin</fullName>
    </submittedName>
</protein>
<dbReference type="Pfam" id="PF04531">
    <property type="entry name" value="Phage_holin_1"/>
    <property type="match status" value="1"/>
</dbReference>
<keyword evidence="2" id="KW-1133">Transmembrane helix</keyword>
<evidence type="ECO:0000256" key="1">
    <source>
        <dbReference type="SAM" id="MobiDB-lite"/>
    </source>
</evidence>
<dbReference type="NCBIfam" id="TIGR01598">
    <property type="entry name" value="holin_phiLC3"/>
    <property type="match status" value="1"/>
</dbReference>
<proteinExistence type="predicted"/>
<keyword evidence="2" id="KW-0812">Transmembrane</keyword>
<feature type="region of interest" description="Disordered" evidence="1">
    <location>
        <begin position="72"/>
        <end position="93"/>
    </location>
</feature>
<dbReference type="Proteomes" id="UP000824125">
    <property type="component" value="Unassembled WGS sequence"/>
</dbReference>
<sequence>MNINWKVRLKSGSWWLGIISAVVTAVFAILQLCNVELPVTAEQVLQAATLVLMIPAAIGITTDPTTKGVSDSAQAMAYDAPKQDTATDEQAGE</sequence>
<dbReference type="InterPro" id="IPR006485">
    <property type="entry name" value="Phage-like_holin"/>
</dbReference>
<gene>
    <name evidence="3" type="ORF">IAD23_02405</name>
</gene>
<organism evidence="3 4">
    <name type="scientific">Candidatus Scybalenecus merdavium</name>
    <dbReference type="NCBI Taxonomy" id="2840939"/>
    <lineage>
        <taxon>Bacteria</taxon>
        <taxon>Bacillati</taxon>
        <taxon>Bacillota</taxon>
        <taxon>Clostridia</taxon>
        <taxon>Eubacteriales</taxon>
        <taxon>Oscillospiraceae</taxon>
        <taxon>Oscillospiraceae incertae sedis</taxon>
        <taxon>Candidatus Scybalenecus</taxon>
    </lineage>
</organism>
<feature type="transmembrane region" description="Helical" evidence="2">
    <location>
        <begin position="44"/>
        <end position="62"/>
    </location>
</feature>